<dbReference type="PANTHER" id="PTHR11306">
    <property type="entry name" value="NIEMANN PICK TYPE C2 PROTEIN NPC2-RELATED"/>
    <property type="match status" value="1"/>
</dbReference>
<dbReference type="EMBL" id="JADYXP020000005">
    <property type="protein sequence ID" value="KAL0123574.1"/>
    <property type="molecule type" value="Genomic_DNA"/>
</dbReference>
<dbReference type="AlphaFoldDB" id="A0AAW2G8L6"/>
<comment type="subcellular location">
    <subcellularLocation>
        <location evidence="1">Secreted</location>
    </subcellularLocation>
</comment>
<proteinExistence type="inferred from homology"/>
<evidence type="ECO:0000259" key="4">
    <source>
        <dbReference type="SMART" id="SM00737"/>
    </source>
</evidence>
<accession>A0AAW2G8L6</accession>
<evidence type="ECO:0000256" key="3">
    <source>
        <dbReference type="ARBA" id="ARBA00022525"/>
    </source>
</evidence>
<dbReference type="PANTHER" id="PTHR11306:SF55">
    <property type="entry name" value="GEO08227P1-RELATED"/>
    <property type="match status" value="1"/>
</dbReference>
<reference evidence="5 6" key="1">
    <citation type="submission" date="2023-03" db="EMBL/GenBank/DDBJ databases">
        <title>High recombination rates correlate with genetic variation in Cardiocondyla obscurior ants.</title>
        <authorList>
            <person name="Errbii M."/>
        </authorList>
    </citation>
    <scope>NUCLEOTIDE SEQUENCE [LARGE SCALE GENOMIC DNA]</scope>
    <source>
        <strain evidence="5">Alpha-2009</strain>
        <tissue evidence="5">Whole body</tissue>
    </source>
</reference>
<keyword evidence="6" id="KW-1185">Reference proteome</keyword>
<organism evidence="5 6">
    <name type="scientific">Cardiocondyla obscurior</name>
    <dbReference type="NCBI Taxonomy" id="286306"/>
    <lineage>
        <taxon>Eukaryota</taxon>
        <taxon>Metazoa</taxon>
        <taxon>Ecdysozoa</taxon>
        <taxon>Arthropoda</taxon>
        <taxon>Hexapoda</taxon>
        <taxon>Insecta</taxon>
        <taxon>Pterygota</taxon>
        <taxon>Neoptera</taxon>
        <taxon>Endopterygota</taxon>
        <taxon>Hymenoptera</taxon>
        <taxon>Apocrita</taxon>
        <taxon>Aculeata</taxon>
        <taxon>Formicoidea</taxon>
        <taxon>Formicidae</taxon>
        <taxon>Myrmicinae</taxon>
        <taxon>Cardiocondyla</taxon>
    </lineage>
</organism>
<dbReference type="InterPro" id="IPR003172">
    <property type="entry name" value="ML_dom"/>
</dbReference>
<dbReference type="SMART" id="SM00737">
    <property type="entry name" value="ML"/>
    <property type="match status" value="1"/>
</dbReference>
<name>A0AAW2G8L6_9HYME</name>
<dbReference type="GO" id="GO:0005576">
    <property type="term" value="C:extracellular region"/>
    <property type="evidence" value="ECO:0007669"/>
    <property type="project" value="UniProtKB-SubCell"/>
</dbReference>
<comment type="similarity">
    <text evidence="2">Belongs to the NPC2 family.</text>
</comment>
<dbReference type="Proteomes" id="UP001430953">
    <property type="component" value="Unassembled WGS sequence"/>
</dbReference>
<dbReference type="GO" id="GO:0015918">
    <property type="term" value="P:sterol transport"/>
    <property type="evidence" value="ECO:0007669"/>
    <property type="project" value="InterPro"/>
</dbReference>
<protein>
    <recommendedName>
        <fullName evidence="4">MD-2-related lipid-recognition domain-containing protein</fullName>
    </recommendedName>
</protein>
<dbReference type="SUPFAM" id="SSF81296">
    <property type="entry name" value="E set domains"/>
    <property type="match status" value="1"/>
</dbReference>
<evidence type="ECO:0000313" key="6">
    <source>
        <dbReference type="Proteomes" id="UP001430953"/>
    </source>
</evidence>
<dbReference type="InterPro" id="IPR039670">
    <property type="entry name" value="NPC2-like"/>
</dbReference>
<evidence type="ECO:0000256" key="2">
    <source>
        <dbReference type="ARBA" id="ARBA00006370"/>
    </source>
</evidence>
<dbReference type="GO" id="GO:0032934">
    <property type="term" value="F:sterol binding"/>
    <property type="evidence" value="ECO:0007669"/>
    <property type="project" value="InterPro"/>
</dbReference>
<evidence type="ECO:0000256" key="1">
    <source>
        <dbReference type="ARBA" id="ARBA00004613"/>
    </source>
</evidence>
<sequence>MHGPTLKSIFFHFATNRRTSKMNRNIALVTAAVLVLALSAVHAEIVHWTPCQTSSEVQCTVHEVRVDPCTEAAEKKPCSQKRGRNATISFDYTSQFGGSLSSRAYWASEIVDLPFLGMSTDACTSTVCPGTPGQKQTYTNVIHISKKFPPRTYDVKWKLWNEQEQECCFIFQIKLIK</sequence>
<dbReference type="InterPro" id="IPR014756">
    <property type="entry name" value="Ig_E-set"/>
</dbReference>
<evidence type="ECO:0000313" key="5">
    <source>
        <dbReference type="EMBL" id="KAL0123574.1"/>
    </source>
</evidence>
<comment type="caution">
    <text evidence="5">The sequence shown here is derived from an EMBL/GenBank/DDBJ whole genome shotgun (WGS) entry which is preliminary data.</text>
</comment>
<dbReference type="FunFam" id="2.60.40.770:FF:000001">
    <property type="entry name" value="NPC intracellular cholesterol transporter 2"/>
    <property type="match status" value="1"/>
</dbReference>
<keyword evidence="3" id="KW-0964">Secreted</keyword>
<feature type="domain" description="MD-2-related lipid-recognition" evidence="4">
    <location>
        <begin position="48"/>
        <end position="173"/>
    </location>
</feature>
<dbReference type="Gene3D" id="2.60.40.770">
    <property type="match status" value="1"/>
</dbReference>
<gene>
    <name evidence="5" type="ORF">PUN28_005826</name>
</gene>
<dbReference type="Pfam" id="PF02221">
    <property type="entry name" value="E1_DerP2_DerF2"/>
    <property type="match status" value="1"/>
</dbReference>